<evidence type="ECO:0000313" key="2">
    <source>
        <dbReference type="EMBL" id="SFW80947.1"/>
    </source>
</evidence>
<dbReference type="InterPro" id="IPR013830">
    <property type="entry name" value="SGNH_hydro"/>
</dbReference>
<name>A0A1K1S9B5_9BACT</name>
<dbReference type="SUPFAM" id="SSF52266">
    <property type="entry name" value="SGNH hydrolase"/>
    <property type="match status" value="1"/>
</dbReference>
<dbReference type="GO" id="GO:0016788">
    <property type="term" value="F:hydrolase activity, acting on ester bonds"/>
    <property type="evidence" value="ECO:0007669"/>
    <property type="project" value="UniProtKB-ARBA"/>
</dbReference>
<gene>
    <name evidence="2" type="ORF">SAMN05661012_05019</name>
    <name evidence="3" type="ORF">SR876_18685</name>
</gene>
<dbReference type="InterPro" id="IPR036514">
    <property type="entry name" value="SGNH_hydro_sf"/>
</dbReference>
<dbReference type="PANTHER" id="PTHR30383">
    <property type="entry name" value="THIOESTERASE 1/PROTEASE 1/LYSOPHOSPHOLIPASE L1"/>
    <property type="match status" value="1"/>
</dbReference>
<reference evidence="2 4" key="1">
    <citation type="submission" date="2016-11" db="EMBL/GenBank/DDBJ databases">
        <authorList>
            <person name="Jaros S."/>
            <person name="Januszkiewicz K."/>
            <person name="Wedrychowicz H."/>
        </authorList>
    </citation>
    <scope>NUCLEOTIDE SEQUENCE [LARGE SCALE GENOMIC DNA]</scope>
    <source>
        <strain evidence="2 4">DSM 784</strain>
    </source>
</reference>
<dbReference type="Proteomes" id="UP001326715">
    <property type="component" value="Chromosome"/>
</dbReference>
<organism evidence="2 4">
    <name type="scientific">Chitinophaga sancti</name>
    <dbReference type="NCBI Taxonomy" id="1004"/>
    <lineage>
        <taxon>Bacteria</taxon>
        <taxon>Pseudomonadati</taxon>
        <taxon>Bacteroidota</taxon>
        <taxon>Chitinophagia</taxon>
        <taxon>Chitinophagales</taxon>
        <taxon>Chitinophagaceae</taxon>
        <taxon>Chitinophaga</taxon>
    </lineage>
</organism>
<evidence type="ECO:0000259" key="1">
    <source>
        <dbReference type="Pfam" id="PF13472"/>
    </source>
</evidence>
<dbReference type="Gene3D" id="3.40.50.1110">
    <property type="entry name" value="SGNH hydrolase"/>
    <property type="match status" value="1"/>
</dbReference>
<evidence type="ECO:0000313" key="4">
    <source>
        <dbReference type="Proteomes" id="UP000183788"/>
    </source>
</evidence>
<dbReference type="OrthoDB" id="9764375at2"/>
<dbReference type="EMBL" id="FPIZ01000019">
    <property type="protein sequence ID" value="SFW80947.1"/>
    <property type="molecule type" value="Genomic_DNA"/>
</dbReference>
<reference evidence="3 5" key="2">
    <citation type="submission" date="2023-11" db="EMBL/GenBank/DDBJ databases">
        <title>MicrobeMod: A computational toolkit for identifying prokaryotic methylation and restriction-modification with nanopore sequencing.</title>
        <authorList>
            <person name="Crits-Christoph A."/>
            <person name="Kang S.C."/>
            <person name="Lee H."/>
            <person name="Ostrov N."/>
        </authorList>
    </citation>
    <scope>NUCLEOTIDE SEQUENCE [LARGE SCALE GENOMIC DNA]</scope>
    <source>
        <strain evidence="3 5">ATCC 23090</strain>
    </source>
</reference>
<keyword evidence="2" id="KW-0378">Hydrolase</keyword>
<feature type="domain" description="SGNH hydrolase-type esterase" evidence="1">
    <location>
        <begin position="211"/>
        <end position="390"/>
    </location>
</feature>
<evidence type="ECO:0000313" key="5">
    <source>
        <dbReference type="Proteomes" id="UP001326715"/>
    </source>
</evidence>
<dbReference type="Proteomes" id="UP000183788">
    <property type="component" value="Unassembled WGS sequence"/>
</dbReference>
<dbReference type="RefSeq" id="WP_072364041.1">
    <property type="nucleotide sequence ID" value="NZ_CBHWAX010000002.1"/>
</dbReference>
<dbReference type="EMBL" id="CP140154">
    <property type="protein sequence ID" value="WQG86947.1"/>
    <property type="molecule type" value="Genomic_DNA"/>
</dbReference>
<sequence>MNLSSWKFNKTTLFTGILTLTVSLASGQANRIAQDSALFKFFASLDRSDSMVVSILHLGDSHVQAGFFPGATASLLQRDFGDAGRGWVFPWNLANTNGPGDYRWNSTARWNADRIIDKYKPSVLGPGAIMISSTQSSPALAYNRREDSPENGISQAELFYDAGPEEATVVAPGADINIFGPPFRNAGSTVKVATLNFEAPVQNFQVRWDDKGSQPFHFYGALLFNGKPGVQYNAVGINGAMYSQYNDASNTLVAEMDVMKPQLVIISLGTNEAYSSLNTANFRDQIDSTVTVIRRYQPGASILLTTPPECKRVSKHAFRKKVGKRYKTFYKISYYPNPYIAVVTQQIMSYCKEKGIACWNFNAENRFRESEFAGGWSPDHIHFNVRGYQLQGKLLYDALHQSYIKFKKYATAHYNVKEDDDRAE</sequence>
<dbReference type="PANTHER" id="PTHR30383:SF29">
    <property type="entry name" value="SGNH HYDROLASE-TYPE ESTERASE DOMAIN-CONTAINING PROTEIN"/>
    <property type="match status" value="1"/>
</dbReference>
<protein>
    <submittedName>
        <fullName evidence="2">GDSL-like Lipase/Acylhydrolase</fullName>
    </submittedName>
    <submittedName>
        <fullName evidence="3">GDSL-type esterase/lipase family protein</fullName>
    </submittedName>
</protein>
<proteinExistence type="predicted"/>
<dbReference type="Gene3D" id="2.60.120.1360">
    <property type="match status" value="1"/>
</dbReference>
<keyword evidence="5" id="KW-1185">Reference proteome</keyword>
<dbReference type="InterPro" id="IPR051532">
    <property type="entry name" value="Ester_Hydrolysis_Enzymes"/>
</dbReference>
<evidence type="ECO:0000313" key="3">
    <source>
        <dbReference type="EMBL" id="WQG86947.1"/>
    </source>
</evidence>
<dbReference type="STRING" id="1004.SAMN05661012_05019"/>
<dbReference type="AlphaFoldDB" id="A0A1K1S9B5"/>
<dbReference type="Pfam" id="PF13472">
    <property type="entry name" value="Lipase_GDSL_2"/>
    <property type="match status" value="1"/>
</dbReference>
<accession>A0A1K1S9B5</accession>